<dbReference type="InterPro" id="IPR036380">
    <property type="entry name" value="Isochorismatase-like_sf"/>
</dbReference>
<evidence type="ECO:0000313" key="3">
    <source>
        <dbReference type="EMBL" id="OUE04349.1"/>
    </source>
</evidence>
<dbReference type="SUPFAM" id="SSF52499">
    <property type="entry name" value="Isochorismatase-like hydrolases"/>
    <property type="match status" value="1"/>
</dbReference>
<dbReference type="Gene3D" id="3.40.50.850">
    <property type="entry name" value="Isochorismatase-like"/>
    <property type="match status" value="1"/>
</dbReference>
<evidence type="ECO:0000313" key="4">
    <source>
        <dbReference type="Proteomes" id="UP000195062"/>
    </source>
</evidence>
<dbReference type="Pfam" id="PF00857">
    <property type="entry name" value="Isochorismatase"/>
    <property type="match status" value="1"/>
</dbReference>
<evidence type="ECO:0000259" key="2">
    <source>
        <dbReference type="Pfam" id="PF00857"/>
    </source>
</evidence>
<name>A0A1Y3FIV4_CLAMM</name>
<dbReference type="Proteomes" id="UP000195062">
    <property type="component" value="Unassembled WGS sequence"/>
</dbReference>
<dbReference type="RefSeq" id="WP_086505351.1">
    <property type="nucleotide sequence ID" value="NZ_CP047051.1"/>
</dbReference>
<dbReference type="PANTHER" id="PTHR43540:SF6">
    <property type="entry name" value="ISOCHORISMATASE-LIKE DOMAIN-CONTAINING PROTEIN"/>
    <property type="match status" value="1"/>
</dbReference>
<comment type="caution">
    <text evidence="3">The sequence shown here is derived from an EMBL/GenBank/DDBJ whole genome shotgun (WGS) entry which is preliminary data.</text>
</comment>
<dbReference type="EMBL" id="MDHH01000001">
    <property type="protein sequence ID" value="OUE04349.1"/>
    <property type="molecule type" value="Genomic_DNA"/>
</dbReference>
<dbReference type="PANTHER" id="PTHR43540">
    <property type="entry name" value="PEROXYUREIDOACRYLATE/UREIDOACRYLATE AMIDOHYDROLASE-RELATED"/>
    <property type="match status" value="1"/>
</dbReference>
<keyword evidence="1" id="KW-0378">Hydrolase</keyword>
<keyword evidence="4" id="KW-1185">Reference proteome</keyword>
<evidence type="ECO:0000256" key="1">
    <source>
        <dbReference type="ARBA" id="ARBA00022801"/>
    </source>
</evidence>
<dbReference type="GO" id="GO:0016787">
    <property type="term" value="F:hydrolase activity"/>
    <property type="evidence" value="ECO:0007669"/>
    <property type="project" value="UniProtKB-KW"/>
</dbReference>
<accession>A0A1Y3FIV4</accession>
<dbReference type="AlphaFoldDB" id="A0A1Y3FIV4"/>
<protein>
    <submittedName>
        <fullName evidence="3">Nicotinamidase/pyrazinamidase</fullName>
    </submittedName>
</protein>
<organism evidence="3 4">
    <name type="scientific">Clavibacter michiganensis subsp. michiganensis</name>
    <dbReference type="NCBI Taxonomy" id="33013"/>
    <lineage>
        <taxon>Bacteria</taxon>
        <taxon>Bacillati</taxon>
        <taxon>Actinomycetota</taxon>
        <taxon>Actinomycetes</taxon>
        <taxon>Micrococcales</taxon>
        <taxon>Microbacteriaceae</taxon>
        <taxon>Clavibacter</taxon>
    </lineage>
</organism>
<feature type="domain" description="Isochorismatase-like" evidence="2">
    <location>
        <begin position="7"/>
        <end position="159"/>
    </location>
</feature>
<gene>
    <name evidence="3" type="ORF">CMMCAS07_05335</name>
</gene>
<proteinExistence type="predicted"/>
<dbReference type="InterPro" id="IPR000868">
    <property type="entry name" value="Isochorismatase-like_dom"/>
</dbReference>
<sequence>MPAPRRALVLVDVQQEYFAGPLEIRHPDPALSVRVIGRAIDAATEAGIPVVVVQHDSGAGAPVFDPTTDAFRLHPELESRRTEAWKAVTKSKGSVFAGTDLVEWVRAEGVDTITLVGYMTNNCILASSVEAEGLDIAAEVLSDATGAIAIANAAGSVDAATVHGTLMALLHSNFAAVATTDAWIAAVAAGEALPKDGLATSATAGAARFGTV</sequence>
<dbReference type="InterPro" id="IPR050272">
    <property type="entry name" value="Isochorismatase-like_hydrls"/>
</dbReference>
<reference evidence="3 4" key="1">
    <citation type="submission" date="2016-08" db="EMBL/GenBank/DDBJ databases">
        <title>Genome sequence of Clavibacter michiganensis subsp. michiganensis strain CASJ007.</title>
        <authorList>
            <person name="Thapa S.P."/>
            <person name="Coaker G."/>
        </authorList>
    </citation>
    <scope>NUCLEOTIDE SEQUENCE [LARGE SCALE GENOMIC DNA]</scope>
    <source>
        <strain evidence="3">CASJ007</strain>
    </source>
</reference>